<protein>
    <submittedName>
        <fullName evidence="2">Uncharacterized protein</fullName>
    </submittedName>
</protein>
<dbReference type="Proteomes" id="UP001154282">
    <property type="component" value="Unassembled WGS sequence"/>
</dbReference>
<sequence length="140" mass="15759">MRSGYDLFLNARIIFFVRVIDGTGHSLSSEPRTTATKGRKSSSELVRVKLIECGDYKQEFARLWNLSSALKEAREKKEALEGKLHSLNQVEAESLSRLNVLEEIRKRVGARKKMMESLSDLLQGAADKASADDSSKERRS</sequence>
<gene>
    <name evidence="2" type="ORF">LITE_LOCUS28814</name>
</gene>
<accession>A0AAV0MI75</accession>
<proteinExistence type="predicted"/>
<comment type="caution">
    <text evidence="2">The sequence shown here is derived from an EMBL/GenBank/DDBJ whole genome shotgun (WGS) entry which is preliminary data.</text>
</comment>
<organism evidence="2 3">
    <name type="scientific">Linum tenue</name>
    <dbReference type="NCBI Taxonomy" id="586396"/>
    <lineage>
        <taxon>Eukaryota</taxon>
        <taxon>Viridiplantae</taxon>
        <taxon>Streptophyta</taxon>
        <taxon>Embryophyta</taxon>
        <taxon>Tracheophyta</taxon>
        <taxon>Spermatophyta</taxon>
        <taxon>Magnoliopsida</taxon>
        <taxon>eudicotyledons</taxon>
        <taxon>Gunneridae</taxon>
        <taxon>Pentapetalae</taxon>
        <taxon>rosids</taxon>
        <taxon>fabids</taxon>
        <taxon>Malpighiales</taxon>
        <taxon>Linaceae</taxon>
        <taxon>Linum</taxon>
    </lineage>
</organism>
<reference evidence="2" key="1">
    <citation type="submission" date="2022-08" db="EMBL/GenBank/DDBJ databases">
        <authorList>
            <person name="Gutierrez-Valencia J."/>
        </authorList>
    </citation>
    <scope>NUCLEOTIDE SEQUENCE</scope>
</reference>
<evidence type="ECO:0000313" key="2">
    <source>
        <dbReference type="EMBL" id="CAI0445957.1"/>
    </source>
</evidence>
<dbReference type="EMBL" id="CAMGYJ010000007">
    <property type="protein sequence ID" value="CAI0445957.1"/>
    <property type="molecule type" value="Genomic_DNA"/>
</dbReference>
<keyword evidence="1" id="KW-0175">Coiled coil</keyword>
<keyword evidence="3" id="KW-1185">Reference proteome</keyword>
<feature type="coiled-coil region" evidence="1">
    <location>
        <begin position="63"/>
        <end position="90"/>
    </location>
</feature>
<evidence type="ECO:0000313" key="3">
    <source>
        <dbReference type="Proteomes" id="UP001154282"/>
    </source>
</evidence>
<name>A0AAV0MI75_9ROSI</name>
<evidence type="ECO:0000256" key="1">
    <source>
        <dbReference type="SAM" id="Coils"/>
    </source>
</evidence>
<dbReference type="AlphaFoldDB" id="A0AAV0MI75"/>